<keyword evidence="2" id="KW-1185">Reference proteome</keyword>
<name>A0A1X2LQA7_9MYCO</name>
<evidence type="ECO:0000313" key="1">
    <source>
        <dbReference type="EMBL" id="OSC38448.1"/>
    </source>
</evidence>
<comment type="caution">
    <text evidence="1">The sequence shown here is derived from an EMBL/GenBank/DDBJ whole genome shotgun (WGS) entry which is preliminary data.</text>
</comment>
<sequence length="153" mass="16959">MAMEMAMMGLLGTVVGASAMGVAGIVQSIADSYFPGAAAAKDHKHQLNVNLQAQRYEAVRMWRSGLCSASSSYRQWETGSRDNEPPNVVGNEWFEGLRPHLPTAGEAAKFRTAREIHCDNQTLMVLSLEIGRIEKDWMDDANGHKRRARKRQG</sequence>
<organism evidence="1 2">
    <name type="scientific">Mycobacterium decipiens</name>
    <dbReference type="NCBI Taxonomy" id="1430326"/>
    <lineage>
        <taxon>Bacteria</taxon>
        <taxon>Bacillati</taxon>
        <taxon>Actinomycetota</taxon>
        <taxon>Actinomycetes</taxon>
        <taxon>Mycobacteriales</taxon>
        <taxon>Mycobacteriaceae</taxon>
        <taxon>Mycobacterium</taxon>
    </lineage>
</organism>
<dbReference type="Proteomes" id="UP000193247">
    <property type="component" value="Unassembled WGS sequence"/>
</dbReference>
<reference evidence="1 2" key="1">
    <citation type="submission" date="2017-04" db="EMBL/GenBank/DDBJ databases">
        <title>The new phylogeny of genus Mycobacterium.</title>
        <authorList>
            <person name="Tortoli E."/>
            <person name="Trovato A."/>
            <person name="Cirillo D.M."/>
        </authorList>
    </citation>
    <scope>NUCLEOTIDE SEQUENCE [LARGE SCALE GENOMIC DNA]</scope>
    <source>
        <strain evidence="1 2">TBL 1200985</strain>
    </source>
</reference>
<protein>
    <submittedName>
        <fullName evidence="1">Uncharacterized protein</fullName>
    </submittedName>
</protein>
<dbReference type="AlphaFoldDB" id="A0A1X2LQA7"/>
<accession>A0A1X2LQA7</accession>
<dbReference type="STRING" id="1430326.B8W66_20225"/>
<dbReference type="RefSeq" id="WP_085327043.1">
    <property type="nucleotide sequence ID" value="NZ_NCXP01000037.1"/>
</dbReference>
<gene>
    <name evidence="1" type="ORF">B8W66_20225</name>
</gene>
<dbReference type="OrthoDB" id="4725822at2"/>
<evidence type="ECO:0000313" key="2">
    <source>
        <dbReference type="Proteomes" id="UP000193247"/>
    </source>
</evidence>
<proteinExistence type="predicted"/>
<dbReference type="EMBL" id="NCXP01000037">
    <property type="protein sequence ID" value="OSC38448.1"/>
    <property type="molecule type" value="Genomic_DNA"/>
</dbReference>